<dbReference type="OrthoDB" id="3177666at2"/>
<feature type="transmembrane region" description="Helical" evidence="7">
    <location>
        <begin position="349"/>
        <end position="370"/>
    </location>
</feature>
<dbReference type="eggNOG" id="COG1055">
    <property type="taxonomic scope" value="Bacteria"/>
</dbReference>
<dbReference type="PANTHER" id="PTHR43302">
    <property type="entry name" value="TRANSPORTER ARSB-RELATED"/>
    <property type="match status" value="1"/>
</dbReference>
<evidence type="ECO:0000313" key="10">
    <source>
        <dbReference type="Proteomes" id="UP000004259"/>
    </source>
</evidence>
<protein>
    <submittedName>
        <fullName evidence="9">Putative membrane protein</fullName>
    </submittedName>
</protein>
<evidence type="ECO:0000313" key="9">
    <source>
        <dbReference type="EMBL" id="EGC02667.1"/>
    </source>
</evidence>
<comment type="caution">
    <text evidence="9">The sequence shown here is derived from an EMBL/GenBank/DDBJ whole genome shotgun (WGS) entry which is preliminary data.</text>
</comment>
<evidence type="ECO:0000256" key="4">
    <source>
        <dbReference type="ARBA" id="ARBA00022692"/>
    </source>
</evidence>
<keyword evidence="4 7" id="KW-0812">Transmembrane</keyword>
<keyword evidence="6 7" id="KW-0472">Membrane</keyword>
<dbReference type="Pfam" id="PF03600">
    <property type="entry name" value="CitMHS"/>
    <property type="match status" value="1"/>
</dbReference>
<evidence type="ECO:0000256" key="2">
    <source>
        <dbReference type="ARBA" id="ARBA00022448"/>
    </source>
</evidence>
<feature type="transmembrane region" description="Helical" evidence="7">
    <location>
        <begin position="250"/>
        <end position="272"/>
    </location>
</feature>
<accession>E9SDL5</accession>
<dbReference type="AlphaFoldDB" id="E9SDL5"/>
<proteinExistence type="predicted"/>
<dbReference type="STRING" id="246199.CUS_7214"/>
<dbReference type="InterPro" id="IPR004680">
    <property type="entry name" value="Cit_transptr-like_dom"/>
</dbReference>
<keyword evidence="3" id="KW-1003">Cell membrane</keyword>
<feature type="transmembrane region" description="Helical" evidence="7">
    <location>
        <begin position="205"/>
        <end position="238"/>
    </location>
</feature>
<feature type="transmembrane region" description="Helical" evidence="7">
    <location>
        <begin position="284"/>
        <end position="307"/>
    </location>
</feature>
<dbReference type="PANTHER" id="PTHR43302:SF5">
    <property type="entry name" value="TRANSPORTER ARSB-RELATED"/>
    <property type="match status" value="1"/>
</dbReference>
<dbReference type="Proteomes" id="UP000004259">
    <property type="component" value="Unassembled WGS sequence"/>
</dbReference>
<keyword evidence="5 7" id="KW-1133">Transmembrane helix</keyword>
<gene>
    <name evidence="9" type="ORF">CUS_7214</name>
</gene>
<dbReference type="EMBL" id="ADKM02000091">
    <property type="protein sequence ID" value="EGC02667.1"/>
    <property type="molecule type" value="Genomic_DNA"/>
</dbReference>
<evidence type="ECO:0000256" key="6">
    <source>
        <dbReference type="ARBA" id="ARBA00023136"/>
    </source>
</evidence>
<organism evidence="9 10">
    <name type="scientific">Ruminococcus albus 8</name>
    <dbReference type="NCBI Taxonomy" id="246199"/>
    <lineage>
        <taxon>Bacteria</taxon>
        <taxon>Bacillati</taxon>
        <taxon>Bacillota</taxon>
        <taxon>Clostridia</taxon>
        <taxon>Eubacteriales</taxon>
        <taxon>Oscillospiraceae</taxon>
        <taxon>Ruminococcus</taxon>
    </lineage>
</organism>
<dbReference type="GO" id="GO:0055085">
    <property type="term" value="P:transmembrane transport"/>
    <property type="evidence" value="ECO:0007669"/>
    <property type="project" value="InterPro"/>
</dbReference>
<dbReference type="GO" id="GO:0005886">
    <property type="term" value="C:plasma membrane"/>
    <property type="evidence" value="ECO:0007669"/>
    <property type="project" value="UniProtKB-SubCell"/>
</dbReference>
<feature type="domain" description="Citrate transporter-like" evidence="8">
    <location>
        <begin position="13"/>
        <end position="311"/>
    </location>
</feature>
<feature type="transmembrane region" description="Helical" evidence="7">
    <location>
        <begin position="313"/>
        <end position="337"/>
    </location>
</feature>
<reference evidence="9 10" key="1">
    <citation type="submission" date="2011-02" db="EMBL/GenBank/DDBJ databases">
        <authorList>
            <person name="Nelson K.E."/>
            <person name="Sutton G."/>
            <person name="Torralba M."/>
            <person name="Durkin S."/>
            <person name="Harkins D."/>
            <person name="Montgomery R."/>
            <person name="Ziemer C."/>
            <person name="Klaassens E."/>
            <person name="Ocuiv P."/>
            <person name="Morrison M."/>
        </authorList>
    </citation>
    <scope>NUCLEOTIDE SEQUENCE [LARGE SCALE GENOMIC DNA]</scope>
    <source>
        <strain evidence="9 10">8</strain>
    </source>
</reference>
<name>E9SDL5_RUMAL</name>
<keyword evidence="2" id="KW-0813">Transport</keyword>
<evidence type="ECO:0000256" key="3">
    <source>
        <dbReference type="ARBA" id="ARBA00022475"/>
    </source>
</evidence>
<keyword evidence="10" id="KW-1185">Reference proteome</keyword>
<feature type="transmembrane region" description="Helical" evidence="7">
    <location>
        <begin position="80"/>
        <end position="106"/>
    </location>
</feature>
<sequence length="376" mass="41755">MDRALRFLKREPMLTVSALAAVAAMFITPPSGTLLKAIDWRTLGTLLMMLCVLEGFKQENVLDPLVKLSLRAKTMTGLSLFYIFGVFFSSMFVTNDVSLMIFVPLTIFTFRGGGKEKYILPVITLENIAAIRGSLLTPFGSPQNLFLYSRFGISAGRFMLHMLPLCAGSALLLTVFVLVLYRKGLHEEIEFDHSRLGEKAGSKRVFYLVLFGIVIFTIVSRTAYWWAAVAIVVCAILAADRKLFLKVDYVLIFTFLFFFVFSSSIAANAGIARFLDAAVGGSEYWWAIGLSQLISNVPASIVLYPFADSHAGLIYGADTAGLCSLIGSLASVINYRIYVREYPDKGRDFIKVFTLISWAFFLLVVIPGFLLSGWEM</sequence>
<evidence type="ECO:0000256" key="1">
    <source>
        <dbReference type="ARBA" id="ARBA00004651"/>
    </source>
</evidence>
<evidence type="ECO:0000259" key="8">
    <source>
        <dbReference type="Pfam" id="PF03600"/>
    </source>
</evidence>
<comment type="subcellular location">
    <subcellularLocation>
        <location evidence="1">Cell membrane</location>
        <topology evidence="1">Multi-pass membrane protein</topology>
    </subcellularLocation>
</comment>
<feature type="transmembrane region" description="Helical" evidence="7">
    <location>
        <begin position="159"/>
        <end position="181"/>
    </location>
</feature>
<evidence type="ECO:0000256" key="7">
    <source>
        <dbReference type="SAM" id="Phobius"/>
    </source>
</evidence>
<evidence type="ECO:0000256" key="5">
    <source>
        <dbReference type="ARBA" id="ARBA00022989"/>
    </source>
</evidence>
<dbReference type="RefSeq" id="WP_002850667.1">
    <property type="nucleotide sequence ID" value="NZ_ADKM02000091.1"/>
</dbReference>